<evidence type="ECO:0000313" key="4">
    <source>
        <dbReference type="Proteomes" id="UP000011087"/>
    </source>
</evidence>
<dbReference type="Proteomes" id="UP000011087">
    <property type="component" value="Unassembled WGS sequence"/>
</dbReference>
<gene>
    <name evidence="2" type="ORF">GUITHDRAFT_103478</name>
</gene>
<reference evidence="2 4" key="1">
    <citation type="journal article" date="2012" name="Nature">
        <title>Algal genomes reveal evolutionary mosaicism and the fate of nucleomorphs.</title>
        <authorList>
            <consortium name="DOE Joint Genome Institute"/>
            <person name="Curtis B.A."/>
            <person name="Tanifuji G."/>
            <person name="Burki F."/>
            <person name="Gruber A."/>
            <person name="Irimia M."/>
            <person name="Maruyama S."/>
            <person name="Arias M.C."/>
            <person name="Ball S.G."/>
            <person name="Gile G.H."/>
            <person name="Hirakawa Y."/>
            <person name="Hopkins J.F."/>
            <person name="Kuo A."/>
            <person name="Rensing S.A."/>
            <person name="Schmutz J."/>
            <person name="Symeonidi A."/>
            <person name="Elias M."/>
            <person name="Eveleigh R.J."/>
            <person name="Herman E.K."/>
            <person name="Klute M.J."/>
            <person name="Nakayama T."/>
            <person name="Obornik M."/>
            <person name="Reyes-Prieto A."/>
            <person name="Armbrust E.V."/>
            <person name="Aves S.J."/>
            <person name="Beiko R.G."/>
            <person name="Coutinho P."/>
            <person name="Dacks J.B."/>
            <person name="Durnford D.G."/>
            <person name="Fast N.M."/>
            <person name="Green B.R."/>
            <person name="Grisdale C.J."/>
            <person name="Hempel F."/>
            <person name="Henrissat B."/>
            <person name="Hoppner M.P."/>
            <person name="Ishida K."/>
            <person name="Kim E."/>
            <person name="Koreny L."/>
            <person name="Kroth P.G."/>
            <person name="Liu Y."/>
            <person name="Malik S.B."/>
            <person name="Maier U.G."/>
            <person name="McRose D."/>
            <person name="Mock T."/>
            <person name="Neilson J.A."/>
            <person name="Onodera N.T."/>
            <person name="Poole A.M."/>
            <person name="Pritham E.J."/>
            <person name="Richards T.A."/>
            <person name="Rocap G."/>
            <person name="Roy S.W."/>
            <person name="Sarai C."/>
            <person name="Schaack S."/>
            <person name="Shirato S."/>
            <person name="Slamovits C.H."/>
            <person name="Spencer D.F."/>
            <person name="Suzuki S."/>
            <person name="Worden A.Z."/>
            <person name="Zauner S."/>
            <person name="Barry K."/>
            <person name="Bell C."/>
            <person name="Bharti A.K."/>
            <person name="Crow J.A."/>
            <person name="Grimwood J."/>
            <person name="Kramer R."/>
            <person name="Lindquist E."/>
            <person name="Lucas S."/>
            <person name="Salamov A."/>
            <person name="McFadden G.I."/>
            <person name="Lane C.E."/>
            <person name="Keeling P.J."/>
            <person name="Gray M.W."/>
            <person name="Grigoriev I.V."/>
            <person name="Archibald J.M."/>
        </authorList>
    </citation>
    <scope>NUCLEOTIDE SEQUENCE</scope>
    <source>
        <strain evidence="2 4">CCMP2712</strain>
    </source>
</reference>
<dbReference type="Pfam" id="PF02622">
    <property type="entry name" value="DUF179"/>
    <property type="match status" value="1"/>
</dbReference>
<dbReference type="OrthoDB" id="272750at2759"/>
<dbReference type="SUPFAM" id="SSF143456">
    <property type="entry name" value="VC0467-like"/>
    <property type="match status" value="1"/>
</dbReference>
<dbReference type="HOGENOM" id="CLU_682316_0_0_1"/>
<dbReference type="EMBL" id="JH992977">
    <property type="protein sequence ID" value="EKX50894.1"/>
    <property type="molecule type" value="Genomic_DNA"/>
</dbReference>
<dbReference type="PaxDb" id="55529-EKX50894"/>
<feature type="region of interest" description="Disordered" evidence="1">
    <location>
        <begin position="28"/>
        <end position="47"/>
    </location>
</feature>
<dbReference type="AlphaFoldDB" id="L1JRI2"/>
<dbReference type="PANTHER" id="PTHR31984">
    <property type="entry name" value="TRANSPORTER, PUTATIVE (DUF179)-RELATED"/>
    <property type="match status" value="1"/>
</dbReference>
<dbReference type="KEGG" id="gtt:GUITHDRAFT_103478"/>
<accession>L1JRI2</accession>
<evidence type="ECO:0000313" key="2">
    <source>
        <dbReference type="EMBL" id="EKX50894.1"/>
    </source>
</evidence>
<protein>
    <submittedName>
        <fullName evidence="2 3">Uncharacterized protein</fullName>
    </submittedName>
</protein>
<keyword evidence="4" id="KW-1185">Reference proteome</keyword>
<dbReference type="RefSeq" id="XP_005837874.1">
    <property type="nucleotide sequence ID" value="XM_005837817.1"/>
</dbReference>
<dbReference type="PANTHER" id="PTHR31984:SF17">
    <property type="entry name" value="TRANSCRIPTIONAL REGULATOR"/>
    <property type="match status" value="1"/>
</dbReference>
<dbReference type="eggNOG" id="ENOG502S6WA">
    <property type="taxonomic scope" value="Eukaryota"/>
</dbReference>
<evidence type="ECO:0000313" key="3">
    <source>
        <dbReference type="EnsemblProtists" id="EKX50894"/>
    </source>
</evidence>
<sequence>MLFRCSDRIGRSWLLAILLARPRACPESQWGSPPHQDDSPAPRHAMGPGTGRNLMAVMLACCACCSSAWMCRSLSSLPRLRPSATCLRPSVARRSALLSVQASSDGSSQGVWREGSVEPGCVLVASPEEVDHFFRHAVVLLLEHSDGGSKGVVLEMATAFMLQEMAPAAFLEHPLGENSLFRGGSSGNDKVIMLHALEDVQTSKPIGRHGVFAGGMQEVKELVSEGRASSDQVKFFFNHCEWLPGQLEREIEQKTWRVGFIPPQLCMRQVSSQSERIKMVEGPRFDSTKNELSQSRKLFFELLLQRILDFRKENDVEGVLALLDAGAEVYERKGAAKIKSVLQEKWSQKPSVAMELKGVELQGGTSVSVKYTLRADGGAQEAFRSDEEVIFSSSGLIRSIRAHG</sequence>
<name>L1JRI2_GUITC</name>
<proteinExistence type="predicted"/>
<organism evidence="2">
    <name type="scientific">Guillardia theta (strain CCMP2712)</name>
    <name type="common">Cryptophyte</name>
    <dbReference type="NCBI Taxonomy" id="905079"/>
    <lineage>
        <taxon>Eukaryota</taxon>
        <taxon>Cryptophyceae</taxon>
        <taxon>Pyrenomonadales</taxon>
        <taxon>Geminigeraceae</taxon>
        <taxon>Guillardia</taxon>
    </lineage>
</organism>
<dbReference type="Gene3D" id="3.40.1740.10">
    <property type="entry name" value="VC0467-like"/>
    <property type="match status" value="1"/>
</dbReference>
<evidence type="ECO:0000256" key="1">
    <source>
        <dbReference type="SAM" id="MobiDB-lite"/>
    </source>
</evidence>
<dbReference type="InterPro" id="IPR003774">
    <property type="entry name" value="AlgH-like"/>
</dbReference>
<reference evidence="4" key="2">
    <citation type="submission" date="2012-11" db="EMBL/GenBank/DDBJ databases">
        <authorList>
            <person name="Kuo A."/>
            <person name="Curtis B.A."/>
            <person name="Tanifuji G."/>
            <person name="Burki F."/>
            <person name="Gruber A."/>
            <person name="Irimia M."/>
            <person name="Maruyama S."/>
            <person name="Arias M.C."/>
            <person name="Ball S.G."/>
            <person name="Gile G.H."/>
            <person name="Hirakawa Y."/>
            <person name="Hopkins J.F."/>
            <person name="Rensing S.A."/>
            <person name="Schmutz J."/>
            <person name="Symeonidi A."/>
            <person name="Elias M."/>
            <person name="Eveleigh R.J."/>
            <person name="Herman E.K."/>
            <person name="Klute M.J."/>
            <person name="Nakayama T."/>
            <person name="Obornik M."/>
            <person name="Reyes-Prieto A."/>
            <person name="Armbrust E.V."/>
            <person name="Aves S.J."/>
            <person name="Beiko R.G."/>
            <person name="Coutinho P."/>
            <person name="Dacks J.B."/>
            <person name="Durnford D.G."/>
            <person name="Fast N.M."/>
            <person name="Green B.R."/>
            <person name="Grisdale C."/>
            <person name="Hempe F."/>
            <person name="Henrissat B."/>
            <person name="Hoppner M.P."/>
            <person name="Ishida K.-I."/>
            <person name="Kim E."/>
            <person name="Koreny L."/>
            <person name="Kroth P.G."/>
            <person name="Liu Y."/>
            <person name="Malik S.-B."/>
            <person name="Maier U.G."/>
            <person name="McRose D."/>
            <person name="Mock T."/>
            <person name="Neilson J.A."/>
            <person name="Onodera N.T."/>
            <person name="Poole A.M."/>
            <person name="Pritham E.J."/>
            <person name="Richards T.A."/>
            <person name="Rocap G."/>
            <person name="Roy S.W."/>
            <person name="Sarai C."/>
            <person name="Schaack S."/>
            <person name="Shirato S."/>
            <person name="Slamovits C.H."/>
            <person name="Spencer D.F."/>
            <person name="Suzuki S."/>
            <person name="Worden A.Z."/>
            <person name="Zauner S."/>
            <person name="Barry K."/>
            <person name="Bell C."/>
            <person name="Bharti A.K."/>
            <person name="Crow J.A."/>
            <person name="Grimwood J."/>
            <person name="Kramer R."/>
            <person name="Lindquist E."/>
            <person name="Lucas S."/>
            <person name="Salamov A."/>
            <person name="McFadden G.I."/>
            <person name="Lane C.E."/>
            <person name="Keeling P.J."/>
            <person name="Gray M.W."/>
            <person name="Grigoriev I.V."/>
            <person name="Archibald J.M."/>
        </authorList>
    </citation>
    <scope>NUCLEOTIDE SEQUENCE</scope>
    <source>
        <strain evidence="4">CCMP2712</strain>
    </source>
</reference>
<reference evidence="3" key="3">
    <citation type="submission" date="2016-03" db="UniProtKB">
        <authorList>
            <consortium name="EnsemblProtists"/>
        </authorList>
    </citation>
    <scope>IDENTIFICATION</scope>
</reference>
<dbReference type="GeneID" id="17307572"/>
<dbReference type="EnsemblProtists" id="EKX50894">
    <property type="protein sequence ID" value="EKX50894"/>
    <property type="gene ID" value="GUITHDRAFT_103478"/>
</dbReference>